<evidence type="ECO:0000256" key="8">
    <source>
        <dbReference type="SAM" id="SignalP"/>
    </source>
</evidence>
<dbReference type="InterPro" id="IPR050597">
    <property type="entry name" value="Cytochrome_c_Oxidase_Subunit"/>
</dbReference>
<sequence length="326" mass="33211">MRHARAYGFAGLAALAVAAAAFAQTTVTPLPEAEPVETAPLGGSAVEDLAKANWGDPQAGAEKAVVCAACHGVDGNPADPMYPRMAGQSERYIAHQLALFKSGERNTGMAAIMVPFASALSAQDMRDIGAYFATQKAGAGIADDTVIASGPNQGLKFYQVGEKLFRSGDADRGIPACMACHGPTGAGNPGPPYPHVSGQPSAYVVQRLQEYRAGTTSEADPRLFDMMATVAHSLTDEEINSLGSYLQGLHERPDAATQLAMANAPVPAPAAEAAAPETEAPAADDAGAADAPADAEAPEAEAPEADAQDTDAPAAETEPAATPTEG</sequence>
<evidence type="ECO:0000256" key="5">
    <source>
        <dbReference type="ARBA" id="ARBA00023004"/>
    </source>
</evidence>
<dbReference type="PROSITE" id="PS51007">
    <property type="entry name" value="CYTC"/>
    <property type="match status" value="2"/>
</dbReference>
<keyword evidence="8" id="KW-0732">Signal</keyword>
<dbReference type="Pfam" id="PF00034">
    <property type="entry name" value="Cytochrom_C"/>
    <property type="match status" value="2"/>
</dbReference>
<evidence type="ECO:0000256" key="2">
    <source>
        <dbReference type="ARBA" id="ARBA00022617"/>
    </source>
</evidence>
<protein>
    <submittedName>
        <fullName evidence="10">C-type cytochrome</fullName>
    </submittedName>
</protein>
<feature type="signal peptide" evidence="8">
    <location>
        <begin position="1"/>
        <end position="23"/>
    </location>
</feature>
<feature type="region of interest" description="Disordered" evidence="7">
    <location>
        <begin position="264"/>
        <end position="326"/>
    </location>
</feature>
<keyword evidence="1" id="KW-0813">Transport</keyword>
<keyword evidence="2 6" id="KW-0349">Heme</keyword>
<dbReference type="Gene3D" id="1.10.760.10">
    <property type="entry name" value="Cytochrome c-like domain"/>
    <property type="match status" value="2"/>
</dbReference>
<feature type="domain" description="Cytochrome c" evidence="9">
    <location>
        <begin position="156"/>
        <end position="250"/>
    </location>
</feature>
<dbReference type="InterPro" id="IPR036909">
    <property type="entry name" value="Cyt_c-like_dom_sf"/>
</dbReference>
<keyword evidence="5 6" id="KW-0408">Iron</keyword>
<feature type="chain" id="PRO_5046025484" evidence="8">
    <location>
        <begin position="24"/>
        <end position="326"/>
    </location>
</feature>
<gene>
    <name evidence="10" type="ORF">GCM10022229_20130</name>
</gene>
<proteinExistence type="predicted"/>
<dbReference type="PANTHER" id="PTHR33751">
    <property type="entry name" value="CBB3-TYPE CYTOCHROME C OXIDASE SUBUNIT FIXP"/>
    <property type="match status" value="1"/>
</dbReference>
<keyword evidence="4" id="KW-0249">Electron transport</keyword>
<evidence type="ECO:0000256" key="7">
    <source>
        <dbReference type="SAM" id="MobiDB-lite"/>
    </source>
</evidence>
<dbReference type="EMBL" id="BAAAZU010000011">
    <property type="protein sequence ID" value="GAA3925966.1"/>
    <property type="molecule type" value="Genomic_DNA"/>
</dbReference>
<keyword evidence="11" id="KW-1185">Reference proteome</keyword>
<accession>A0ABP7MN12</accession>
<organism evidence="10 11">
    <name type="scientific">Luteimonas lutimaris</name>
    <dbReference type="NCBI Taxonomy" id="698645"/>
    <lineage>
        <taxon>Bacteria</taxon>
        <taxon>Pseudomonadati</taxon>
        <taxon>Pseudomonadota</taxon>
        <taxon>Gammaproteobacteria</taxon>
        <taxon>Lysobacterales</taxon>
        <taxon>Lysobacteraceae</taxon>
        <taxon>Luteimonas</taxon>
    </lineage>
</organism>
<dbReference type="SUPFAM" id="SSF46626">
    <property type="entry name" value="Cytochrome c"/>
    <property type="match status" value="2"/>
</dbReference>
<feature type="domain" description="Cytochrome c" evidence="9">
    <location>
        <begin position="55"/>
        <end position="136"/>
    </location>
</feature>
<evidence type="ECO:0000256" key="4">
    <source>
        <dbReference type="ARBA" id="ARBA00022982"/>
    </source>
</evidence>
<evidence type="ECO:0000313" key="10">
    <source>
        <dbReference type="EMBL" id="GAA3925966.1"/>
    </source>
</evidence>
<evidence type="ECO:0000256" key="6">
    <source>
        <dbReference type="PROSITE-ProRule" id="PRU00433"/>
    </source>
</evidence>
<dbReference type="PANTHER" id="PTHR33751:SF9">
    <property type="entry name" value="CYTOCHROME C4"/>
    <property type="match status" value="1"/>
</dbReference>
<feature type="compositionally biased region" description="Acidic residues" evidence="7">
    <location>
        <begin position="296"/>
        <end position="309"/>
    </location>
</feature>
<feature type="compositionally biased region" description="Low complexity" evidence="7">
    <location>
        <begin position="310"/>
        <end position="326"/>
    </location>
</feature>
<dbReference type="Proteomes" id="UP001501727">
    <property type="component" value="Unassembled WGS sequence"/>
</dbReference>
<comment type="caution">
    <text evidence="10">The sequence shown here is derived from an EMBL/GenBank/DDBJ whole genome shotgun (WGS) entry which is preliminary data.</text>
</comment>
<name>A0ABP7MN12_9GAMM</name>
<keyword evidence="3 6" id="KW-0479">Metal-binding</keyword>
<evidence type="ECO:0000256" key="1">
    <source>
        <dbReference type="ARBA" id="ARBA00022448"/>
    </source>
</evidence>
<dbReference type="InterPro" id="IPR009056">
    <property type="entry name" value="Cyt_c-like_dom"/>
</dbReference>
<evidence type="ECO:0000313" key="11">
    <source>
        <dbReference type="Proteomes" id="UP001501727"/>
    </source>
</evidence>
<evidence type="ECO:0000256" key="3">
    <source>
        <dbReference type="ARBA" id="ARBA00022723"/>
    </source>
</evidence>
<reference evidence="11" key="1">
    <citation type="journal article" date="2019" name="Int. J. Syst. Evol. Microbiol.">
        <title>The Global Catalogue of Microorganisms (GCM) 10K type strain sequencing project: providing services to taxonomists for standard genome sequencing and annotation.</title>
        <authorList>
            <consortium name="The Broad Institute Genomics Platform"/>
            <consortium name="The Broad Institute Genome Sequencing Center for Infectious Disease"/>
            <person name="Wu L."/>
            <person name="Ma J."/>
        </authorList>
    </citation>
    <scope>NUCLEOTIDE SEQUENCE [LARGE SCALE GENOMIC DNA]</scope>
    <source>
        <strain evidence="11">JCM 16916</strain>
    </source>
</reference>
<evidence type="ECO:0000259" key="9">
    <source>
        <dbReference type="PROSITE" id="PS51007"/>
    </source>
</evidence>
<feature type="compositionally biased region" description="Low complexity" evidence="7">
    <location>
        <begin position="264"/>
        <end position="295"/>
    </location>
</feature>